<dbReference type="RefSeq" id="WP_318595380.1">
    <property type="nucleotide sequence ID" value="NZ_JAWSTH010000003.1"/>
</dbReference>
<gene>
    <name evidence="2" type="ORF">R7226_02130</name>
</gene>
<dbReference type="SUPFAM" id="SSF50965">
    <property type="entry name" value="Galactose oxidase, central domain"/>
    <property type="match status" value="1"/>
</dbReference>
<reference evidence="3" key="1">
    <citation type="submission" date="2023-07" db="EMBL/GenBank/DDBJ databases">
        <title>Conexibacter stalactiti sp. nov., isolated from stalactites in a lava cave and emended description of the genus Conexibacter.</title>
        <authorList>
            <person name="Lee S.D."/>
        </authorList>
    </citation>
    <scope>NUCLEOTIDE SEQUENCE [LARGE SCALE GENOMIC DNA]</scope>
    <source>
        <strain evidence="3">KCTC 39840</strain>
    </source>
</reference>
<feature type="chain" id="PRO_5045096738" evidence="1">
    <location>
        <begin position="27"/>
        <end position="725"/>
    </location>
</feature>
<dbReference type="PANTHER" id="PTHR31778:SF2">
    <property type="entry name" value="BUD SITE SELECTION PROTEIN RAX2"/>
    <property type="match status" value="1"/>
</dbReference>
<accession>A0ABU4HII8</accession>
<dbReference type="InterPro" id="IPR015943">
    <property type="entry name" value="WD40/YVTN_repeat-like_dom_sf"/>
</dbReference>
<evidence type="ECO:0000313" key="3">
    <source>
        <dbReference type="Proteomes" id="UP001284601"/>
    </source>
</evidence>
<organism evidence="2 3">
    <name type="scientific">Conexibacter stalactiti</name>
    <dbReference type="NCBI Taxonomy" id="1940611"/>
    <lineage>
        <taxon>Bacteria</taxon>
        <taxon>Bacillati</taxon>
        <taxon>Actinomycetota</taxon>
        <taxon>Thermoleophilia</taxon>
        <taxon>Solirubrobacterales</taxon>
        <taxon>Conexibacteraceae</taxon>
        <taxon>Conexibacter</taxon>
    </lineage>
</organism>
<dbReference type="Proteomes" id="UP001284601">
    <property type="component" value="Unassembled WGS sequence"/>
</dbReference>
<sequence>MSKTTRGWLVGAAATLLLLAPGATGAAARSLTADTGADVTNGRVRAIAQVDGKTVLGGDFDYVGPQTGAGVPFTRGGAIAARYPQVVGEVYEAVADGSGGVFVAGEITHVGGLARQGVAHIRSDGTVDAGWDANLEDSSVHDLAVVGSRLYIEASSSGFRALRATDGGDTGWDPGIGEFDGVDELESDGSTLYVAGSFDDVDGTPRDGLAAYDGSGTLTAWDPGVDGRVGKLAAANGVVYAAGSFTAVGGATRGGLAALDPLTGDATAWDPPSVTYDVMAIAATSSTVYVGGTFWEVGGQTRHGLAAIDASSGTLSSWAPDAGQKVHSLAISGTNLVVGGGFTAIDGSERYRLAAFDTTTERLLPWHVRTAGQVSAIVPTGDHVYVGGQFASVGGVKRDNVAALDGDGKVLPWSPNPNGMVRALAVDGTTVVAGGEFTEFGGQPRSRLAAIDGTNGSLLSWDPEVTGGAVRALTIGDGRLYAGGTFTAVDGDRRTWLAAFETSDGSLTPFAADITWSGPHTSPIPVPTPIYEDPLIPGVYALDEDGGTVYAGGLFDGVGGQTRTRLAAFDSDDATLLSFSPTVTGRPIPRGPFGPAPRPGRVNSIVANGATVYVGGQFISAGGSGYGLAALDATSGAADTGFAAGSSIDDISEALVLDGTTLYSTFNGVRAIDTTTGAYDAWTPAVWSYHAGAMALSLAGDRLDVGGELRNAGAVPASGYARFDG</sequence>
<comment type="caution">
    <text evidence="2">The sequence shown here is derived from an EMBL/GenBank/DDBJ whole genome shotgun (WGS) entry which is preliminary data.</text>
</comment>
<dbReference type="SUPFAM" id="SSF50998">
    <property type="entry name" value="Quinoprotein alcohol dehydrogenase-like"/>
    <property type="match status" value="1"/>
</dbReference>
<reference evidence="2 3" key="2">
    <citation type="submission" date="2023-10" db="EMBL/GenBank/DDBJ databases">
        <authorList>
            <person name="Han X.F."/>
        </authorList>
    </citation>
    <scope>NUCLEOTIDE SEQUENCE [LARGE SCALE GENOMIC DNA]</scope>
    <source>
        <strain evidence="2 3">KCTC 39840</strain>
    </source>
</reference>
<dbReference type="InterPro" id="IPR011043">
    <property type="entry name" value="Gal_Oxase/kelch_b-propeller"/>
</dbReference>
<keyword evidence="3" id="KW-1185">Reference proteome</keyword>
<evidence type="ECO:0000313" key="2">
    <source>
        <dbReference type="EMBL" id="MDW5593118.1"/>
    </source>
</evidence>
<dbReference type="EMBL" id="JAWSTH010000003">
    <property type="protein sequence ID" value="MDW5593118.1"/>
    <property type="molecule type" value="Genomic_DNA"/>
</dbReference>
<name>A0ABU4HII8_9ACTN</name>
<proteinExistence type="predicted"/>
<evidence type="ECO:0000256" key="1">
    <source>
        <dbReference type="SAM" id="SignalP"/>
    </source>
</evidence>
<dbReference type="Gene3D" id="2.130.10.10">
    <property type="entry name" value="YVTN repeat-like/Quinoprotein amine dehydrogenase"/>
    <property type="match status" value="1"/>
</dbReference>
<protein>
    <submittedName>
        <fullName evidence="2">Uncharacterized protein</fullName>
    </submittedName>
</protein>
<keyword evidence="1" id="KW-0732">Signal</keyword>
<dbReference type="PANTHER" id="PTHR31778">
    <property type="entry name" value="BUD SITE SELECTION PROTEIN RAX2"/>
    <property type="match status" value="1"/>
</dbReference>
<feature type="signal peptide" evidence="1">
    <location>
        <begin position="1"/>
        <end position="26"/>
    </location>
</feature>
<dbReference type="InterPro" id="IPR011047">
    <property type="entry name" value="Quinoprotein_ADH-like_sf"/>
</dbReference>